<organism evidence="3">
    <name type="scientific">Zea mays</name>
    <name type="common">Maize</name>
    <dbReference type="NCBI Taxonomy" id="4577"/>
    <lineage>
        <taxon>Eukaryota</taxon>
        <taxon>Viridiplantae</taxon>
        <taxon>Streptophyta</taxon>
        <taxon>Embryophyta</taxon>
        <taxon>Tracheophyta</taxon>
        <taxon>Spermatophyta</taxon>
        <taxon>Magnoliopsida</taxon>
        <taxon>Liliopsida</taxon>
        <taxon>Poales</taxon>
        <taxon>Poaceae</taxon>
        <taxon>PACMAD clade</taxon>
        <taxon>Panicoideae</taxon>
        <taxon>Andropogonodae</taxon>
        <taxon>Andropogoneae</taxon>
        <taxon>Tripsacinae</taxon>
        <taxon>Zea</taxon>
    </lineage>
</organism>
<comment type="caution">
    <text evidence="3">The sequence shown here is derived from an EMBL/GenBank/DDBJ whole genome shotgun (WGS) entry which is preliminary data.</text>
</comment>
<dbReference type="PANTHER" id="PTHR11206">
    <property type="entry name" value="MULTIDRUG RESISTANCE PROTEIN"/>
    <property type="match status" value="1"/>
</dbReference>
<proteinExistence type="inferred from homology"/>
<dbReference type="GO" id="GO:0015297">
    <property type="term" value="F:antiporter activity"/>
    <property type="evidence" value="ECO:0007669"/>
    <property type="project" value="InterPro"/>
</dbReference>
<dbReference type="EMBL" id="NCVQ01000003">
    <property type="protein sequence ID" value="PWZ36749.1"/>
    <property type="molecule type" value="Genomic_DNA"/>
</dbReference>
<dbReference type="GO" id="GO:0016020">
    <property type="term" value="C:membrane"/>
    <property type="evidence" value="ECO:0007669"/>
    <property type="project" value="InterPro"/>
</dbReference>
<evidence type="ECO:0000313" key="3">
    <source>
        <dbReference type="EMBL" id="PWZ36749.1"/>
    </source>
</evidence>
<protein>
    <submittedName>
        <fullName evidence="3">Protein DETOXIFICATION 21</fullName>
    </submittedName>
</protein>
<dbReference type="Proteomes" id="UP000251960">
    <property type="component" value="Chromosome 2"/>
</dbReference>
<feature type="transmembrane region" description="Helical" evidence="2">
    <location>
        <begin position="30"/>
        <end position="53"/>
    </location>
</feature>
<feature type="transmembrane region" description="Helical" evidence="2">
    <location>
        <begin position="103"/>
        <end position="126"/>
    </location>
</feature>
<name>A0A3L6FPB8_MAIZE</name>
<dbReference type="Pfam" id="PF01554">
    <property type="entry name" value="MatE"/>
    <property type="match status" value="1"/>
</dbReference>
<dbReference type="AlphaFoldDB" id="A0A3L6FPB8"/>
<accession>A0A3L6FPB8</accession>
<keyword evidence="2" id="KW-1133">Transmembrane helix</keyword>
<evidence type="ECO:0000256" key="1">
    <source>
        <dbReference type="ARBA" id="ARBA00010199"/>
    </source>
</evidence>
<comment type="similarity">
    <text evidence="1">Belongs to the multi antimicrobial extrusion (MATE) (TC 2.A.66.1) family.</text>
</comment>
<sequence length="186" mass="20106">MMISIGFLVATGVRVANELGAGSARRAKFAIYNVVATSSIIGSVLFVLFLLFRGGLAYIFTDSQAVADAVAGLSPLLAFSILLNSVQPVLSGVAVGAGWQSVVAYVNITSYYLIGIPLGAVLGYALGLHVKGIWIGMLLGTLVQTVVLLFITLKTDWEKQVEVAQERLKRWYMEENRRLQGSRRNP</sequence>
<feature type="transmembrane region" description="Helical" evidence="2">
    <location>
        <begin position="133"/>
        <end position="153"/>
    </location>
</feature>
<keyword evidence="2" id="KW-0472">Membrane</keyword>
<dbReference type="InterPro" id="IPR002528">
    <property type="entry name" value="MATE_fam"/>
</dbReference>
<dbReference type="GO" id="GO:0042910">
    <property type="term" value="F:xenobiotic transmembrane transporter activity"/>
    <property type="evidence" value="ECO:0007669"/>
    <property type="project" value="InterPro"/>
</dbReference>
<reference evidence="3" key="1">
    <citation type="journal article" date="2018" name="Nat. Genet.">
        <title>Extensive intraspecific gene order and gene structural variations between Mo17 and other maize genomes.</title>
        <authorList>
            <person name="Sun S."/>
            <person name="Zhou Y."/>
            <person name="Chen J."/>
            <person name="Shi J."/>
            <person name="Zhao H."/>
            <person name="Zhao H."/>
            <person name="Song W."/>
            <person name="Zhang M."/>
            <person name="Cui Y."/>
            <person name="Dong X."/>
            <person name="Liu H."/>
            <person name="Ma X."/>
            <person name="Jiao Y."/>
            <person name="Wang B."/>
            <person name="Wei X."/>
            <person name="Stein J.C."/>
            <person name="Glaubitz J.C."/>
            <person name="Lu F."/>
            <person name="Yu G."/>
            <person name="Liang C."/>
            <person name="Fengler K."/>
            <person name="Li B."/>
            <person name="Rafalski A."/>
            <person name="Schnable P.S."/>
            <person name="Ware D.H."/>
            <person name="Buckler E.S."/>
            <person name="Lai J."/>
        </authorList>
    </citation>
    <scope>NUCLEOTIDE SEQUENCE [LARGE SCALE GENOMIC DNA]</scope>
    <source>
        <tissue evidence="3">Seedling</tissue>
    </source>
</reference>
<gene>
    <name evidence="3" type="primary">DTX21_1</name>
    <name evidence="3" type="ORF">Zm00014a_014578</name>
</gene>
<keyword evidence="2" id="KW-0812">Transmembrane</keyword>
<evidence type="ECO:0000256" key="2">
    <source>
        <dbReference type="SAM" id="Phobius"/>
    </source>
</evidence>